<gene>
    <name evidence="4" type="ORF">KSF_021740</name>
</gene>
<proteinExistence type="predicted"/>
<dbReference type="PANTHER" id="PTHR11614">
    <property type="entry name" value="PHOSPHOLIPASE-RELATED"/>
    <property type="match status" value="1"/>
</dbReference>
<name>A0A8J3ID49_9CHLR</name>
<evidence type="ECO:0000256" key="1">
    <source>
        <dbReference type="PIRSR" id="PIRSR017388-1"/>
    </source>
</evidence>
<feature type="active site" description="Charge relay system" evidence="1">
    <location>
        <position position="232"/>
    </location>
</feature>
<keyword evidence="5" id="KW-1185">Reference proteome</keyword>
<evidence type="ECO:0000313" key="5">
    <source>
        <dbReference type="Proteomes" id="UP000597444"/>
    </source>
</evidence>
<dbReference type="Gene3D" id="3.40.50.1820">
    <property type="entry name" value="alpha/beta hydrolase"/>
    <property type="match status" value="1"/>
</dbReference>
<accession>A0A8J3ID49</accession>
<feature type="domain" description="Serine aminopeptidase S33" evidence="3">
    <location>
        <begin position="23"/>
        <end position="239"/>
    </location>
</feature>
<dbReference type="InterPro" id="IPR051044">
    <property type="entry name" value="MAG_DAG_Lipase"/>
</dbReference>
<dbReference type="InterPro" id="IPR012354">
    <property type="entry name" value="Esterase_lipase"/>
</dbReference>
<dbReference type="InterPro" id="IPR022742">
    <property type="entry name" value="Hydrolase_4"/>
</dbReference>
<dbReference type="AlphaFoldDB" id="A0A8J3ID49"/>
<dbReference type="EMBL" id="BNJK01000001">
    <property type="protein sequence ID" value="GHO92126.1"/>
    <property type="molecule type" value="Genomic_DNA"/>
</dbReference>
<feature type="active site" description="Nucleophile" evidence="1">
    <location>
        <position position="99"/>
    </location>
</feature>
<dbReference type="Pfam" id="PF12146">
    <property type="entry name" value="Hydrolase_4"/>
    <property type="match status" value="1"/>
</dbReference>
<organism evidence="4 5">
    <name type="scientific">Reticulibacter mediterranei</name>
    <dbReference type="NCBI Taxonomy" id="2778369"/>
    <lineage>
        <taxon>Bacteria</taxon>
        <taxon>Bacillati</taxon>
        <taxon>Chloroflexota</taxon>
        <taxon>Ktedonobacteria</taxon>
        <taxon>Ktedonobacterales</taxon>
        <taxon>Reticulibacteraceae</taxon>
        <taxon>Reticulibacter</taxon>
    </lineage>
</organism>
<dbReference type="InterPro" id="IPR029058">
    <property type="entry name" value="AB_hydrolase_fold"/>
</dbReference>
<dbReference type="RefSeq" id="WP_220202984.1">
    <property type="nucleotide sequence ID" value="NZ_BNJK01000001.1"/>
</dbReference>
<feature type="active site" description="Charge relay system" evidence="1">
    <location>
        <position position="202"/>
    </location>
</feature>
<sequence>MNQSQPPSDNTRKFAKPTKRYTAGVLLVHGLNGGRHDMVELADLLTARGMLVENMLLPGHGTSVDDMFPIGWSEWEQAVRKAVQALKRRCDMVFLIGHSLGGALCLHTAANEPVAGVISMCAPLQMRPWLLPAVRLVQYLTPMVPTIREDIHDAAARKRYSLSGYGWTPMAPVESMLRSLPQLRQELPRITAPALIMTAVHDHVVPMRDGREIYRLLGSKEKHLLILRRSYHVIMKDHDREEVYARSLAFVERHIARAKPRRTGGTYMRDAIARQRGMSQYDGGFR</sequence>
<protein>
    <submittedName>
        <fullName evidence="4">Esterase</fullName>
    </submittedName>
</protein>
<evidence type="ECO:0000259" key="3">
    <source>
        <dbReference type="Pfam" id="PF12146"/>
    </source>
</evidence>
<dbReference type="GO" id="GO:0052689">
    <property type="term" value="F:carboxylic ester hydrolase activity"/>
    <property type="evidence" value="ECO:0007669"/>
    <property type="project" value="InterPro"/>
</dbReference>
<dbReference type="SUPFAM" id="SSF53474">
    <property type="entry name" value="alpha/beta-Hydrolases"/>
    <property type="match status" value="1"/>
</dbReference>
<reference evidence="4" key="1">
    <citation type="submission" date="2020-10" db="EMBL/GenBank/DDBJ databases">
        <title>Taxonomic study of unclassified bacteria belonging to the class Ktedonobacteria.</title>
        <authorList>
            <person name="Yabe S."/>
            <person name="Wang C.M."/>
            <person name="Zheng Y."/>
            <person name="Sakai Y."/>
            <person name="Cavaletti L."/>
            <person name="Monciardini P."/>
            <person name="Donadio S."/>
        </authorList>
    </citation>
    <scope>NUCLEOTIDE SEQUENCE</scope>
    <source>
        <strain evidence="4">ID150040</strain>
    </source>
</reference>
<dbReference type="PIRSF" id="PIRSF017388">
    <property type="entry name" value="Esterase_lipase"/>
    <property type="match status" value="1"/>
</dbReference>
<evidence type="ECO:0000256" key="2">
    <source>
        <dbReference type="PIRSR" id="PIRSR017388-3"/>
    </source>
</evidence>
<evidence type="ECO:0000313" key="4">
    <source>
        <dbReference type="EMBL" id="GHO92126.1"/>
    </source>
</evidence>
<feature type="site" description="Important for substrate specificity" evidence="2">
    <location>
        <position position="147"/>
    </location>
</feature>
<dbReference type="Proteomes" id="UP000597444">
    <property type="component" value="Unassembled WGS sequence"/>
</dbReference>
<comment type="caution">
    <text evidence="4">The sequence shown here is derived from an EMBL/GenBank/DDBJ whole genome shotgun (WGS) entry which is preliminary data.</text>
</comment>